<sequence>MLCLTNGLHFPSVPPAIECLSRTEERLVAVRHVFQTIRQVHGANGQYSSIGAIVNVPVEIDTTVSMLPRQLNDSNMYQVELACRSRIGRPYLASIIDHSKIMVATRYLVRTPLYQAHGITLSETFMDKQNLVLDNDNNGDSSDSDSDSDSSGSSSDSGHQLTHANADRPRNLETLFAHRIAPAEGNMPTGLLMDEDVDFLTFPKIFCGQKMSLVYQGKAISLADIYKSFARSADCHVAE</sequence>
<protein>
    <recommendedName>
        <fullName evidence="2">DUF6570 domain-containing protein</fullName>
    </recommendedName>
</protein>
<gene>
    <name evidence="3" type="ORF">COEREDRAFT_51323</name>
</gene>
<evidence type="ECO:0000313" key="3">
    <source>
        <dbReference type="EMBL" id="PIA12676.1"/>
    </source>
</evidence>
<feature type="domain" description="DUF6570" evidence="2">
    <location>
        <begin position="2"/>
        <end position="124"/>
    </location>
</feature>
<name>A0A2G5B0X7_COERN</name>
<feature type="region of interest" description="Disordered" evidence="1">
    <location>
        <begin position="132"/>
        <end position="165"/>
    </location>
</feature>
<dbReference type="STRING" id="763665.A0A2G5B0X7"/>
<evidence type="ECO:0000259" key="2">
    <source>
        <dbReference type="Pfam" id="PF20209"/>
    </source>
</evidence>
<evidence type="ECO:0000256" key="1">
    <source>
        <dbReference type="SAM" id="MobiDB-lite"/>
    </source>
</evidence>
<proteinExistence type="predicted"/>
<organism evidence="3 4">
    <name type="scientific">Coemansia reversa (strain ATCC 12441 / NRRL 1564)</name>
    <dbReference type="NCBI Taxonomy" id="763665"/>
    <lineage>
        <taxon>Eukaryota</taxon>
        <taxon>Fungi</taxon>
        <taxon>Fungi incertae sedis</taxon>
        <taxon>Zoopagomycota</taxon>
        <taxon>Kickxellomycotina</taxon>
        <taxon>Kickxellomycetes</taxon>
        <taxon>Kickxellales</taxon>
        <taxon>Kickxellaceae</taxon>
        <taxon>Coemansia</taxon>
    </lineage>
</organism>
<evidence type="ECO:0000313" key="4">
    <source>
        <dbReference type="Proteomes" id="UP000242474"/>
    </source>
</evidence>
<dbReference type="EMBL" id="KZ303592">
    <property type="protein sequence ID" value="PIA12676.1"/>
    <property type="molecule type" value="Genomic_DNA"/>
</dbReference>
<accession>A0A2G5B0X7</accession>
<dbReference type="Proteomes" id="UP000242474">
    <property type="component" value="Unassembled WGS sequence"/>
</dbReference>
<feature type="compositionally biased region" description="Low complexity" evidence="1">
    <location>
        <begin position="149"/>
        <end position="158"/>
    </location>
</feature>
<dbReference type="OrthoDB" id="2290773at2759"/>
<dbReference type="Pfam" id="PF20209">
    <property type="entry name" value="DUF6570"/>
    <property type="match status" value="1"/>
</dbReference>
<dbReference type="AlphaFoldDB" id="A0A2G5B0X7"/>
<keyword evidence="4" id="KW-1185">Reference proteome</keyword>
<reference evidence="3 4" key="1">
    <citation type="journal article" date="2015" name="Genome Biol. Evol.">
        <title>Phylogenomic analyses indicate that early fungi evolved digesting cell walls of algal ancestors of land plants.</title>
        <authorList>
            <person name="Chang Y."/>
            <person name="Wang S."/>
            <person name="Sekimoto S."/>
            <person name="Aerts A.L."/>
            <person name="Choi C."/>
            <person name="Clum A."/>
            <person name="LaButti K.M."/>
            <person name="Lindquist E.A."/>
            <person name="Yee Ngan C."/>
            <person name="Ohm R.A."/>
            <person name="Salamov A.A."/>
            <person name="Grigoriev I.V."/>
            <person name="Spatafora J.W."/>
            <person name="Berbee M.L."/>
        </authorList>
    </citation>
    <scope>NUCLEOTIDE SEQUENCE [LARGE SCALE GENOMIC DNA]</scope>
    <source>
        <strain evidence="3 4">NRRL 1564</strain>
    </source>
</reference>
<dbReference type="InterPro" id="IPR046700">
    <property type="entry name" value="DUF6570"/>
</dbReference>